<proteinExistence type="predicted"/>
<keyword evidence="1" id="KW-0614">Plasmid</keyword>
<accession>A0AAU7U6W4</accession>
<dbReference type="KEGG" id="dsc:ABOD76_03405"/>
<protein>
    <recommendedName>
        <fullName evidence="2">Blue (type 1) copper domain-containing protein</fullName>
    </recommendedName>
</protein>
<dbReference type="InterPro" id="IPR008972">
    <property type="entry name" value="Cupredoxin"/>
</dbReference>
<dbReference type="Gene3D" id="2.60.40.420">
    <property type="entry name" value="Cupredoxins - blue copper proteins"/>
    <property type="match status" value="1"/>
</dbReference>
<dbReference type="RefSeq" id="WP_350242158.1">
    <property type="nucleotide sequence ID" value="NZ_CP158298.1"/>
</dbReference>
<reference evidence="1" key="1">
    <citation type="submission" date="2024-06" db="EMBL/GenBank/DDBJ databases">
        <title>Draft Genome Sequence of Deinococcus sonorensis Type Strain KR-87, a Biofilm Producing Representative of the Genus Deinococcus.</title>
        <authorList>
            <person name="Boren L.S."/>
            <person name="Grosso R.A."/>
            <person name="Hugenberg-Cox A.N."/>
            <person name="Hill J.T.E."/>
            <person name="Albert C.M."/>
            <person name="Tuohy J.M."/>
        </authorList>
    </citation>
    <scope>NUCLEOTIDE SEQUENCE</scope>
    <source>
        <strain evidence="1">KR-87</strain>
        <plasmid evidence="1">pDson03</plasmid>
    </source>
</reference>
<dbReference type="PANTHER" id="PTHR36507">
    <property type="entry name" value="BLL1555 PROTEIN"/>
    <property type="match status" value="1"/>
</dbReference>
<dbReference type="AlphaFoldDB" id="A0AAU7U6W4"/>
<sequence>MVTWTNRVTAPHTATSDDGSFTTGTLAAGQSGSVTFATAGTFPCFCGVHPRMKGVVQGTAP</sequence>
<dbReference type="EMBL" id="CP158298">
    <property type="protein sequence ID" value="XBV84120.1"/>
    <property type="molecule type" value="Genomic_DNA"/>
</dbReference>
<organism evidence="1">
    <name type="scientific">Deinococcus sonorensis KR-87</name>
    <dbReference type="NCBI Taxonomy" id="694439"/>
    <lineage>
        <taxon>Bacteria</taxon>
        <taxon>Thermotogati</taxon>
        <taxon>Deinococcota</taxon>
        <taxon>Deinococci</taxon>
        <taxon>Deinococcales</taxon>
        <taxon>Deinococcaceae</taxon>
        <taxon>Deinococcus</taxon>
    </lineage>
</organism>
<name>A0AAU7U6W4_9DEIO</name>
<dbReference type="SUPFAM" id="SSF49503">
    <property type="entry name" value="Cupredoxins"/>
    <property type="match status" value="1"/>
</dbReference>
<evidence type="ECO:0000313" key="1">
    <source>
        <dbReference type="EMBL" id="XBV84120.1"/>
    </source>
</evidence>
<geneLocation type="plasmid" evidence="1">
    <name>pDson03</name>
</geneLocation>
<evidence type="ECO:0008006" key="2">
    <source>
        <dbReference type="Google" id="ProtNLM"/>
    </source>
</evidence>
<dbReference type="PANTHER" id="PTHR36507:SF1">
    <property type="entry name" value="BLL1555 PROTEIN"/>
    <property type="match status" value="1"/>
</dbReference>
<gene>
    <name evidence="1" type="ORF">ABOD76_03405</name>
</gene>
<dbReference type="InterPro" id="IPR052721">
    <property type="entry name" value="ET_Amicyanin"/>
</dbReference>